<dbReference type="GO" id="GO:0008168">
    <property type="term" value="F:methyltransferase activity"/>
    <property type="evidence" value="ECO:0007669"/>
    <property type="project" value="UniProtKB-KW"/>
</dbReference>
<dbReference type="EC" id="2.1.1.-" evidence="1"/>
<dbReference type="Pfam" id="PF13578">
    <property type="entry name" value="Methyltransf_24"/>
    <property type="match status" value="1"/>
</dbReference>
<keyword evidence="1" id="KW-0808">Transferase</keyword>
<accession>A0ABT9IB34</accession>
<proteinExistence type="predicted"/>
<name>A0ABT9IB34_9ACTN</name>
<dbReference type="EMBL" id="JASNFN010000009">
    <property type="protein sequence ID" value="MDP5182780.1"/>
    <property type="molecule type" value="Genomic_DNA"/>
</dbReference>
<dbReference type="InterPro" id="IPR029063">
    <property type="entry name" value="SAM-dependent_MTases_sf"/>
</dbReference>
<gene>
    <name evidence="1" type="ORF">QOZ88_09020</name>
</gene>
<sequence>MSRGRRGGRTGGAVRDRVVQALAAPVRRLLAPLVRDVVAAEADRVISALHEVEFRQRRDLLAAGERDAAVRSARFAAQEMPTARAFHDRTSTLEHGLELAPRGGMALEFGVFEGRSLEVVAAGRGRREVYGFDSFEGLPEDYRPHVRTGAFAVGSLPDVEGAELVVGWFGETLPGFLATHPGPVDFVHVDGDLYSSAVTVLDLVGPRLTAGSVLVFDEFFNFPGWEAHEFRAWQEWLARTGARAEYVAYTSNDEQVVVRLTEPGHAPAG</sequence>
<dbReference type="InterPro" id="IPR008884">
    <property type="entry name" value="TylF_MeTrfase"/>
</dbReference>
<evidence type="ECO:0000313" key="2">
    <source>
        <dbReference type="Proteomes" id="UP001233673"/>
    </source>
</evidence>
<dbReference type="PANTHER" id="PTHR40036">
    <property type="entry name" value="MACROCIN O-METHYLTRANSFERASE"/>
    <property type="match status" value="1"/>
</dbReference>
<reference evidence="2" key="1">
    <citation type="submission" date="2023-05" db="EMBL/GenBank/DDBJ databases">
        <title>Draft genome of Pseudofrankia sp. BMG5.37.</title>
        <authorList>
            <person name="Gtari M."/>
            <person name="Ghodhbane F."/>
            <person name="Sbissi I."/>
        </authorList>
    </citation>
    <scope>NUCLEOTIDE SEQUENCE [LARGE SCALE GENOMIC DNA]</scope>
    <source>
        <strain evidence="2">BMG 814</strain>
    </source>
</reference>
<dbReference type="Gene3D" id="3.40.50.150">
    <property type="entry name" value="Vaccinia Virus protein VP39"/>
    <property type="match status" value="1"/>
</dbReference>
<keyword evidence="1" id="KW-0489">Methyltransferase</keyword>
<evidence type="ECO:0000313" key="1">
    <source>
        <dbReference type="EMBL" id="MDP5182780.1"/>
    </source>
</evidence>
<keyword evidence="2" id="KW-1185">Reference proteome</keyword>
<dbReference type="SUPFAM" id="SSF53335">
    <property type="entry name" value="S-adenosyl-L-methionine-dependent methyltransferases"/>
    <property type="match status" value="1"/>
</dbReference>
<dbReference type="GO" id="GO:0032259">
    <property type="term" value="P:methylation"/>
    <property type="evidence" value="ECO:0007669"/>
    <property type="project" value="UniProtKB-KW"/>
</dbReference>
<comment type="caution">
    <text evidence="1">The sequence shown here is derived from an EMBL/GenBank/DDBJ whole genome shotgun (WGS) entry which is preliminary data.</text>
</comment>
<protein>
    <submittedName>
        <fullName evidence="1">Class I SAM-dependent methyltransferase</fullName>
        <ecNumber evidence="1">2.1.1.-</ecNumber>
    </submittedName>
</protein>
<organism evidence="1 2">
    <name type="scientific">Blastococcus carthaginiensis</name>
    <dbReference type="NCBI Taxonomy" id="3050034"/>
    <lineage>
        <taxon>Bacteria</taxon>
        <taxon>Bacillati</taxon>
        <taxon>Actinomycetota</taxon>
        <taxon>Actinomycetes</taxon>
        <taxon>Geodermatophilales</taxon>
        <taxon>Geodermatophilaceae</taxon>
        <taxon>Blastococcus</taxon>
    </lineage>
</organism>
<dbReference type="RefSeq" id="WP_305999448.1">
    <property type="nucleotide sequence ID" value="NZ_JASNFN010000009.1"/>
</dbReference>
<dbReference type="PANTHER" id="PTHR40036:SF1">
    <property type="entry name" value="MACROCIN O-METHYLTRANSFERASE"/>
    <property type="match status" value="1"/>
</dbReference>
<dbReference type="Proteomes" id="UP001233673">
    <property type="component" value="Unassembled WGS sequence"/>
</dbReference>